<proteinExistence type="predicted"/>
<evidence type="ECO:0000256" key="1">
    <source>
        <dbReference type="SAM" id="Phobius"/>
    </source>
</evidence>
<sequence length="148" mass="16854">MTYYSKKAILSGISSIVVFIFFYLDVIGKTALLSVDSLAVAKQWGMFFVYLLLAEIVVKIVVMIIFNLINTMMTRESEPKIVDERDQLIELKSVRNFCFTFAIGFFLAMSALALNQSINMMFVILAFSFIIAGTILEASYVFFYEREA</sequence>
<feature type="transmembrane region" description="Helical" evidence="1">
    <location>
        <begin position="7"/>
        <end position="24"/>
    </location>
</feature>
<reference evidence="2 3" key="1">
    <citation type="submission" date="2016-10" db="EMBL/GenBank/DDBJ databases">
        <authorList>
            <person name="de Groot N.N."/>
        </authorList>
    </citation>
    <scope>NUCLEOTIDE SEQUENCE [LARGE SCALE GENOMIC DNA]</scope>
    <source>
        <strain evidence="2 3">DSM 13760</strain>
    </source>
</reference>
<dbReference type="AlphaFoldDB" id="A0A1H9T215"/>
<accession>A0A1H9T215</accession>
<keyword evidence="3" id="KW-1185">Reference proteome</keyword>
<dbReference type="EMBL" id="FOHA01000010">
    <property type="protein sequence ID" value="SER91188.1"/>
    <property type="molecule type" value="Genomic_DNA"/>
</dbReference>
<evidence type="ECO:0000313" key="2">
    <source>
        <dbReference type="EMBL" id="SER91188.1"/>
    </source>
</evidence>
<dbReference type="RefSeq" id="WP_092652454.1">
    <property type="nucleotide sequence ID" value="NZ_FOHA01000010.1"/>
</dbReference>
<name>A0A1H9T215_9LACT</name>
<evidence type="ECO:0000313" key="3">
    <source>
        <dbReference type="Proteomes" id="UP000198948"/>
    </source>
</evidence>
<keyword evidence="1" id="KW-0812">Transmembrane</keyword>
<feature type="transmembrane region" description="Helical" evidence="1">
    <location>
        <begin position="94"/>
        <end position="114"/>
    </location>
</feature>
<feature type="transmembrane region" description="Helical" evidence="1">
    <location>
        <begin position="120"/>
        <end position="143"/>
    </location>
</feature>
<feature type="transmembrane region" description="Helical" evidence="1">
    <location>
        <begin position="44"/>
        <end position="69"/>
    </location>
</feature>
<organism evidence="2 3">
    <name type="scientific">Isobaculum melis</name>
    <dbReference type="NCBI Taxonomy" id="142588"/>
    <lineage>
        <taxon>Bacteria</taxon>
        <taxon>Bacillati</taxon>
        <taxon>Bacillota</taxon>
        <taxon>Bacilli</taxon>
        <taxon>Lactobacillales</taxon>
        <taxon>Carnobacteriaceae</taxon>
        <taxon>Isobaculum</taxon>
    </lineage>
</organism>
<keyword evidence="1" id="KW-0472">Membrane</keyword>
<protein>
    <recommendedName>
        <fullName evidence="4">DUF3796 domain-containing protein</fullName>
    </recommendedName>
</protein>
<evidence type="ECO:0008006" key="4">
    <source>
        <dbReference type="Google" id="ProtNLM"/>
    </source>
</evidence>
<keyword evidence="1" id="KW-1133">Transmembrane helix</keyword>
<dbReference type="Proteomes" id="UP000198948">
    <property type="component" value="Unassembled WGS sequence"/>
</dbReference>
<dbReference type="STRING" id="142588.SAMN04488559_11068"/>
<dbReference type="OrthoDB" id="2191398at2"/>
<gene>
    <name evidence="2" type="ORF">SAMN04488559_11068</name>
</gene>